<accession>A0A0E9N2S6</accession>
<keyword evidence="1" id="KW-0732">Signal</keyword>
<dbReference type="EMBL" id="BBWV01000002">
    <property type="protein sequence ID" value="GAO43640.1"/>
    <property type="molecule type" value="Genomic_DNA"/>
</dbReference>
<feature type="signal peptide" evidence="1">
    <location>
        <begin position="1"/>
        <end position="38"/>
    </location>
</feature>
<dbReference type="Proteomes" id="UP000033121">
    <property type="component" value="Unassembled WGS sequence"/>
</dbReference>
<protein>
    <recommendedName>
        <fullName evidence="4">DUF2911 domain-containing protein</fullName>
    </recommendedName>
</protein>
<evidence type="ECO:0000313" key="2">
    <source>
        <dbReference type="EMBL" id="GAO43640.1"/>
    </source>
</evidence>
<dbReference type="AlphaFoldDB" id="A0A0E9N2S6"/>
<proteinExistence type="predicted"/>
<dbReference type="STRING" id="1220578.FPE01S_02_07460"/>
<organism evidence="2 3">
    <name type="scientific">Flavihumibacter petaseus NBRC 106054</name>
    <dbReference type="NCBI Taxonomy" id="1220578"/>
    <lineage>
        <taxon>Bacteria</taxon>
        <taxon>Pseudomonadati</taxon>
        <taxon>Bacteroidota</taxon>
        <taxon>Chitinophagia</taxon>
        <taxon>Chitinophagales</taxon>
        <taxon>Chitinophagaceae</taxon>
        <taxon>Flavihumibacter</taxon>
    </lineage>
</organism>
<dbReference type="InterPro" id="IPR021314">
    <property type="entry name" value="DUF2911"/>
</dbReference>
<name>A0A0E9N2S6_9BACT</name>
<evidence type="ECO:0000313" key="3">
    <source>
        <dbReference type="Proteomes" id="UP000033121"/>
    </source>
</evidence>
<reference evidence="2 3" key="1">
    <citation type="submission" date="2015-04" db="EMBL/GenBank/DDBJ databases">
        <title>Whole genome shotgun sequence of Flavihumibacter petaseus NBRC 106054.</title>
        <authorList>
            <person name="Miyazawa S."/>
            <person name="Hosoyama A."/>
            <person name="Hashimoto M."/>
            <person name="Noguchi M."/>
            <person name="Tsuchikane K."/>
            <person name="Ohji S."/>
            <person name="Yamazoe A."/>
            <person name="Ichikawa N."/>
            <person name="Kimura A."/>
            <person name="Fujita N."/>
        </authorList>
    </citation>
    <scope>NUCLEOTIDE SEQUENCE [LARGE SCALE GENOMIC DNA]</scope>
    <source>
        <strain evidence="2 3">NBRC 106054</strain>
    </source>
</reference>
<keyword evidence="3" id="KW-1185">Reference proteome</keyword>
<evidence type="ECO:0008006" key="4">
    <source>
        <dbReference type="Google" id="ProtNLM"/>
    </source>
</evidence>
<evidence type="ECO:0000256" key="1">
    <source>
        <dbReference type="SAM" id="SignalP"/>
    </source>
</evidence>
<feature type="chain" id="PRO_5002430183" description="DUF2911 domain-containing protein" evidence="1">
    <location>
        <begin position="39"/>
        <end position="182"/>
    </location>
</feature>
<dbReference type="Pfam" id="PF11138">
    <property type="entry name" value="DUF2911"/>
    <property type="match status" value="1"/>
</dbReference>
<gene>
    <name evidence="2" type="ORF">FPE01S_02_07460</name>
</gene>
<comment type="caution">
    <text evidence="2">The sequence shown here is derived from an EMBL/GenBank/DDBJ whole genome shotgun (WGS) entry which is preliminary data.</text>
</comment>
<sequence length="182" mass="20108">MRKNESNYSIHFVNNKQKSMKYLILAVIAIGSLLPAKAQEARKSPHDTVSNGNITVTYGRPYKKGRDIFGGLEAYGKVWRLGADEATTITFAKDGSFGGKAVKAGTYTLFATPDKKEWTFILNSQLGQWGAYDYDKNKGKDVLQVKAPSKALSSPVEQLTIRLDGKNMIVEWDKTQVTVPAS</sequence>